<proteinExistence type="predicted"/>
<dbReference type="AlphaFoldDB" id="A0AA36JKX8"/>
<comment type="caution">
    <text evidence="1">The sequence shown here is derived from an EMBL/GenBank/DDBJ whole genome shotgun (WGS) entry which is preliminary data.</text>
</comment>
<dbReference type="Proteomes" id="UP001178507">
    <property type="component" value="Unassembled WGS sequence"/>
</dbReference>
<keyword evidence="2" id="KW-1185">Reference proteome</keyword>
<dbReference type="SUPFAM" id="SSF56281">
    <property type="entry name" value="Metallo-hydrolase/oxidoreductase"/>
    <property type="match status" value="1"/>
</dbReference>
<evidence type="ECO:0000313" key="1">
    <source>
        <dbReference type="EMBL" id="CAJ1407502.1"/>
    </source>
</evidence>
<dbReference type="Gene3D" id="3.60.15.10">
    <property type="entry name" value="Ribonuclease Z/Hydroxyacylglutathione hydrolase-like"/>
    <property type="match status" value="1"/>
</dbReference>
<protein>
    <recommendedName>
        <fullName evidence="3">Metallo-beta-lactamase domain-containing protein</fullName>
    </recommendedName>
</protein>
<evidence type="ECO:0000313" key="2">
    <source>
        <dbReference type="Proteomes" id="UP001178507"/>
    </source>
</evidence>
<evidence type="ECO:0008006" key="3">
    <source>
        <dbReference type="Google" id="ProtNLM"/>
    </source>
</evidence>
<accession>A0AA36JKX8</accession>
<organism evidence="1 2">
    <name type="scientific">Effrenium voratum</name>
    <dbReference type="NCBI Taxonomy" id="2562239"/>
    <lineage>
        <taxon>Eukaryota</taxon>
        <taxon>Sar</taxon>
        <taxon>Alveolata</taxon>
        <taxon>Dinophyceae</taxon>
        <taxon>Suessiales</taxon>
        <taxon>Symbiodiniaceae</taxon>
        <taxon>Effrenium</taxon>
    </lineage>
</organism>
<name>A0AA36JKX8_9DINO</name>
<dbReference type="Pfam" id="PF23023">
    <property type="entry name" value="Anti-Pycsar_Apyc1"/>
    <property type="match status" value="1"/>
</dbReference>
<dbReference type="InterPro" id="IPR036866">
    <property type="entry name" value="RibonucZ/Hydroxyglut_hydro"/>
</dbReference>
<reference evidence="1" key="1">
    <citation type="submission" date="2023-08" db="EMBL/GenBank/DDBJ databases">
        <authorList>
            <person name="Chen Y."/>
            <person name="Shah S."/>
            <person name="Dougan E. K."/>
            <person name="Thang M."/>
            <person name="Chan C."/>
        </authorList>
    </citation>
    <scope>NUCLEOTIDE SEQUENCE</scope>
</reference>
<sequence>MTTLHCLGAGAGTTSIYEGEPSSSWALRRGNAFFLADLGAGVCRSALRQLGEIPSTIFISHNHSDHAAELPIVLAVEGLQKKRGMRVIAAPEVMERLQKHRMHELLSTGCELGSFASWQSAPEGEAVNVETEAGRMKITTRRSLHSECCFGACIQMGDLRIGWTADSGFSQSLLDALSRSHLLIVDARKVGGPEHASFQDIVEYVSSREDVAFLGVNPQQGVCQVAVLGYGSQAQVPQDELPPSAVLKPGDVIAFCEDTLMPCRVTRRPDFFTRLCTWCS</sequence>
<gene>
    <name evidence="1" type="ORF">EVOR1521_LOCUS29178</name>
</gene>
<dbReference type="EMBL" id="CAUJNA010003674">
    <property type="protein sequence ID" value="CAJ1407502.1"/>
    <property type="molecule type" value="Genomic_DNA"/>
</dbReference>